<name>A0A8F6TUH5_9RHOB</name>
<sequence length="304" mass="32787">MIRTTTRSLARIMIRSACLSLAIATGTLVVNGTALRAQEVQAVASPQLASEEPALYEMLAALGIYDIIALMSTENIQGGIDLEPQLFPGVGGAAWQAAVTRLHQGNRMAVLFEEAFDRDGMTPEQVAAVHDFATSDVGQRLVSGEIAARQAFLDPDEVSAATEEFLTAVAENDPRIGLLREFNDINGLVERNVIGALNLRLAFYRGLIDGGAFDNEVPEGLMLSEVWSQEAEVREMTIEWLYGYQLRAYAEASEADLRAYMELAGSEAGRAVNNALFNAFDAMLTTLSYELGAAAAPFIAGEDT</sequence>
<dbReference type="EMBL" id="CP079194">
    <property type="protein sequence ID" value="QXT38374.1"/>
    <property type="molecule type" value="Genomic_DNA"/>
</dbReference>
<reference evidence="1 2" key="1">
    <citation type="submission" date="2021-07" db="EMBL/GenBank/DDBJ databases">
        <title>A novel Jannaschia species isolated from marine dinoflagellate Ceratoperidinium margalefii.</title>
        <authorList>
            <person name="Jiang Y."/>
            <person name="Li Z."/>
        </authorList>
    </citation>
    <scope>NUCLEOTIDE SEQUENCE [LARGE SCALE GENOMIC DNA]</scope>
    <source>
        <strain evidence="1 2">J12C1-MA-4</strain>
    </source>
</reference>
<accession>A0A8F6TUH5</accession>
<dbReference type="AlphaFoldDB" id="A0A8F6TUH5"/>
<organism evidence="1 2">
    <name type="scientific">Gymnodinialimonas ceratoperidinii</name>
    <dbReference type="NCBI Taxonomy" id="2856823"/>
    <lineage>
        <taxon>Bacteria</taxon>
        <taxon>Pseudomonadati</taxon>
        <taxon>Pseudomonadota</taxon>
        <taxon>Alphaproteobacteria</taxon>
        <taxon>Rhodobacterales</taxon>
        <taxon>Paracoccaceae</taxon>
        <taxon>Gymnodinialimonas</taxon>
    </lineage>
</organism>
<dbReference type="KEGG" id="gce:KYE46_10470"/>
<keyword evidence="2" id="KW-1185">Reference proteome</keyword>
<evidence type="ECO:0008006" key="3">
    <source>
        <dbReference type="Google" id="ProtNLM"/>
    </source>
</evidence>
<proteinExistence type="predicted"/>
<dbReference type="Proteomes" id="UP000825009">
    <property type="component" value="Chromosome"/>
</dbReference>
<dbReference type="RefSeq" id="WP_219000570.1">
    <property type="nucleotide sequence ID" value="NZ_CP079194.1"/>
</dbReference>
<protein>
    <recommendedName>
        <fullName evidence="3">DUF2059 domain-containing protein</fullName>
    </recommendedName>
</protein>
<evidence type="ECO:0000313" key="2">
    <source>
        <dbReference type="Proteomes" id="UP000825009"/>
    </source>
</evidence>
<evidence type="ECO:0000313" key="1">
    <source>
        <dbReference type="EMBL" id="QXT38374.1"/>
    </source>
</evidence>
<gene>
    <name evidence="1" type="ORF">KYE46_10470</name>
</gene>